<reference evidence="1" key="1">
    <citation type="submission" date="2021-08" db="EMBL/GenBank/DDBJ databases">
        <title>WGS assembly of Ceratopteris richardii.</title>
        <authorList>
            <person name="Marchant D.B."/>
            <person name="Chen G."/>
            <person name="Jenkins J."/>
            <person name="Shu S."/>
            <person name="Leebens-Mack J."/>
            <person name="Grimwood J."/>
            <person name="Schmutz J."/>
            <person name="Soltis P."/>
            <person name="Soltis D."/>
            <person name="Chen Z.-H."/>
        </authorList>
    </citation>
    <scope>NUCLEOTIDE SEQUENCE</scope>
    <source>
        <strain evidence="1">Whitten #5841</strain>
        <tissue evidence="1">Leaf</tissue>
    </source>
</reference>
<sequence>MSSHYLPKKKSRAGGGGGFLAMFKPRAQQANRISELSKEMFQPCYQQSRMCSYVKNIHMRVSPGLSSSTHVSLRRACCQENLWFLYSECVSVCGRNERGLNPLFSCSREGEMLSEAASLLVQFFMESLRREGFLSFSKGTSWDLELQISFDS</sequence>
<gene>
    <name evidence="1" type="ORF">KP509_32G040600</name>
</gene>
<evidence type="ECO:0000313" key="2">
    <source>
        <dbReference type="Proteomes" id="UP000825935"/>
    </source>
</evidence>
<proteinExistence type="predicted"/>
<accession>A0A8T2QUT8</accession>
<keyword evidence="2" id="KW-1185">Reference proteome</keyword>
<dbReference type="Proteomes" id="UP000825935">
    <property type="component" value="Chromosome 32"/>
</dbReference>
<protein>
    <submittedName>
        <fullName evidence="1">Uncharacterized protein</fullName>
    </submittedName>
</protein>
<dbReference type="AlphaFoldDB" id="A0A8T2QUT8"/>
<comment type="caution">
    <text evidence="1">The sequence shown here is derived from an EMBL/GenBank/DDBJ whole genome shotgun (WGS) entry which is preliminary data.</text>
</comment>
<dbReference type="EMBL" id="CM035437">
    <property type="protein sequence ID" value="KAH7287151.1"/>
    <property type="molecule type" value="Genomic_DNA"/>
</dbReference>
<evidence type="ECO:0000313" key="1">
    <source>
        <dbReference type="EMBL" id="KAH7287151.1"/>
    </source>
</evidence>
<organism evidence="1 2">
    <name type="scientific">Ceratopteris richardii</name>
    <name type="common">Triangle waterfern</name>
    <dbReference type="NCBI Taxonomy" id="49495"/>
    <lineage>
        <taxon>Eukaryota</taxon>
        <taxon>Viridiplantae</taxon>
        <taxon>Streptophyta</taxon>
        <taxon>Embryophyta</taxon>
        <taxon>Tracheophyta</taxon>
        <taxon>Polypodiopsida</taxon>
        <taxon>Polypodiidae</taxon>
        <taxon>Polypodiales</taxon>
        <taxon>Pteridineae</taxon>
        <taxon>Pteridaceae</taxon>
        <taxon>Parkerioideae</taxon>
        <taxon>Ceratopteris</taxon>
    </lineage>
</organism>
<name>A0A8T2QUT8_CERRI</name>